<dbReference type="AlphaFoldDB" id="A0A369J8B1"/>
<sequence length="575" mass="65706">MTIDPVEHALRINEILASILNFVSDDYDAETWATDEYAVRSVYCPIQGAPTLAALARTCRLFHTLAIDVLWHFQSSLTPLIKCLPSDAITVEKNNRLMRWDVVHIIRDLHDEDYARLLHYGKHIRVLGIQSRERRECMPNNEAIPMLCSRPLGFQLLPQVRYFIAPLCSFNAEAFYPSMVMGPNIRSVKVYYEDPYQLPYGWFAWEKLVTLMSSAASLATFTIDVTGYDFYPMFLGSPPELMRLYRSFRDLEILDTLCIEVTHEVFSSLATLPKLRILDLHMRSLELACFLSRTPKPTDFSSLVDLHVDLTELPEFCELLRCPGFQRLQALRIFRSRENMVWDLDPLFKALGQMRSTPTQMQMLHIVRTDDSPSYLRPPATTITKTTLTPLLAFAHLTELILDLDGSYDLDDKFLKSMALAWPAMRTLHLQDRTMHTVPETTLYGLTSLTAACPKLKSIMLRVNALDLPTFQQLEDIIPSQNVCRLDVCTSPIRDPNQVATILALAFPGLEEISAGWVFQMQGGEPDTLDLTPTEAAYQGDWRQVYTFLRRLFDSFARSDNCLDSGRRSSLGVYM</sequence>
<protein>
    <recommendedName>
        <fullName evidence="3">F-box domain-containing protein</fullName>
    </recommendedName>
</protein>
<dbReference type="EMBL" id="LUEZ02000113">
    <property type="protein sequence ID" value="RDB17410.1"/>
    <property type="molecule type" value="Genomic_DNA"/>
</dbReference>
<dbReference type="InParanoid" id="A0A369J8B1"/>
<organism evidence="1 2">
    <name type="scientific">Hypsizygus marmoreus</name>
    <name type="common">White beech mushroom</name>
    <name type="synonym">Agaricus marmoreus</name>
    <dbReference type="NCBI Taxonomy" id="39966"/>
    <lineage>
        <taxon>Eukaryota</taxon>
        <taxon>Fungi</taxon>
        <taxon>Dikarya</taxon>
        <taxon>Basidiomycota</taxon>
        <taxon>Agaricomycotina</taxon>
        <taxon>Agaricomycetes</taxon>
        <taxon>Agaricomycetidae</taxon>
        <taxon>Agaricales</taxon>
        <taxon>Tricholomatineae</taxon>
        <taxon>Lyophyllaceae</taxon>
        <taxon>Hypsizygus</taxon>
    </lineage>
</organism>
<accession>A0A369J8B1</accession>
<dbReference type="InterPro" id="IPR032675">
    <property type="entry name" value="LRR_dom_sf"/>
</dbReference>
<dbReference type="Proteomes" id="UP000076154">
    <property type="component" value="Unassembled WGS sequence"/>
</dbReference>
<evidence type="ECO:0008006" key="3">
    <source>
        <dbReference type="Google" id="ProtNLM"/>
    </source>
</evidence>
<evidence type="ECO:0000313" key="1">
    <source>
        <dbReference type="EMBL" id="RDB17410.1"/>
    </source>
</evidence>
<evidence type="ECO:0000313" key="2">
    <source>
        <dbReference type="Proteomes" id="UP000076154"/>
    </source>
</evidence>
<dbReference type="OrthoDB" id="2841072at2759"/>
<keyword evidence="2" id="KW-1185">Reference proteome</keyword>
<dbReference type="Gene3D" id="3.80.10.10">
    <property type="entry name" value="Ribonuclease Inhibitor"/>
    <property type="match status" value="1"/>
</dbReference>
<dbReference type="SUPFAM" id="SSF52058">
    <property type="entry name" value="L domain-like"/>
    <property type="match status" value="1"/>
</dbReference>
<reference evidence="1" key="1">
    <citation type="submission" date="2018-04" db="EMBL/GenBank/DDBJ databases">
        <title>Whole genome sequencing of Hypsizygus marmoreus.</title>
        <authorList>
            <person name="Choi I.-G."/>
            <person name="Min B."/>
            <person name="Kim J.-G."/>
            <person name="Kim S."/>
            <person name="Oh Y.-L."/>
            <person name="Kong W.-S."/>
            <person name="Park H."/>
            <person name="Jeong J."/>
            <person name="Song E.-S."/>
        </authorList>
    </citation>
    <scope>NUCLEOTIDE SEQUENCE [LARGE SCALE GENOMIC DNA]</scope>
    <source>
        <strain evidence="1">51987-8</strain>
    </source>
</reference>
<gene>
    <name evidence="1" type="ORF">Hypma_001754</name>
</gene>
<comment type="caution">
    <text evidence="1">The sequence shown here is derived from an EMBL/GenBank/DDBJ whole genome shotgun (WGS) entry which is preliminary data.</text>
</comment>
<proteinExistence type="predicted"/>
<name>A0A369J8B1_HYPMA</name>